<keyword evidence="7" id="KW-0067">ATP-binding</keyword>
<proteinExistence type="predicted"/>
<evidence type="ECO:0000313" key="13">
    <source>
        <dbReference type="Proteomes" id="UP000051008"/>
    </source>
</evidence>
<name>A0A0R2AKU3_9LACO</name>
<evidence type="ECO:0000256" key="1">
    <source>
        <dbReference type="ARBA" id="ARBA00004956"/>
    </source>
</evidence>
<keyword evidence="3" id="KW-0444">Lipid biosynthesis</keyword>
<dbReference type="NCBIfam" id="NF041504">
    <property type="entry name" value="AccA_sub"/>
    <property type="match status" value="1"/>
</dbReference>
<dbReference type="GO" id="GO:0003989">
    <property type="term" value="F:acetyl-CoA carboxylase activity"/>
    <property type="evidence" value="ECO:0007669"/>
    <property type="project" value="InterPro"/>
</dbReference>
<keyword evidence="9" id="KW-0275">Fatty acid biosynthesis</keyword>
<evidence type="ECO:0000256" key="9">
    <source>
        <dbReference type="ARBA" id="ARBA00023160"/>
    </source>
</evidence>
<dbReference type="InterPro" id="IPR001095">
    <property type="entry name" value="Acetyl_CoA_COase_a_su"/>
</dbReference>
<dbReference type="Proteomes" id="UP000051008">
    <property type="component" value="Unassembled WGS sequence"/>
</dbReference>
<evidence type="ECO:0000259" key="11">
    <source>
        <dbReference type="PROSITE" id="PS50989"/>
    </source>
</evidence>
<dbReference type="PANTHER" id="PTHR42853">
    <property type="entry name" value="ACETYL-COENZYME A CARBOXYLASE CARBOXYL TRANSFERASE SUBUNIT ALPHA"/>
    <property type="match status" value="1"/>
</dbReference>
<dbReference type="OrthoDB" id="9808023at2"/>
<dbReference type="GO" id="GO:0009317">
    <property type="term" value="C:acetyl-CoA carboxylase complex"/>
    <property type="evidence" value="ECO:0007669"/>
    <property type="project" value="InterPro"/>
</dbReference>
<evidence type="ECO:0000256" key="6">
    <source>
        <dbReference type="ARBA" id="ARBA00022832"/>
    </source>
</evidence>
<dbReference type="GO" id="GO:2001295">
    <property type="term" value="P:malonyl-CoA biosynthetic process"/>
    <property type="evidence" value="ECO:0007669"/>
    <property type="project" value="UniProtKB-UniPathway"/>
</dbReference>
<dbReference type="InterPro" id="IPR011763">
    <property type="entry name" value="COA_CT_C"/>
</dbReference>
<evidence type="ECO:0000256" key="3">
    <source>
        <dbReference type="ARBA" id="ARBA00022516"/>
    </source>
</evidence>
<dbReference type="Gene3D" id="3.90.226.10">
    <property type="entry name" value="2-enoyl-CoA Hydratase, Chain A, domain 1"/>
    <property type="match status" value="1"/>
</dbReference>
<dbReference type="PROSITE" id="PS50989">
    <property type="entry name" value="COA_CT_CTER"/>
    <property type="match status" value="1"/>
</dbReference>
<reference evidence="12 13" key="1">
    <citation type="journal article" date="2015" name="Genome Announc.">
        <title>Expanding the biotechnology potential of lactobacilli through comparative genomics of 213 strains and associated genera.</title>
        <authorList>
            <person name="Sun Z."/>
            <person name="Harris H.M."/>
            <person name="McCann A."/>
            <person name="Guo C."/>
            <person name="Argimon S."/>
            <person name="Zhang W."/>
            <person name="Yang X."/>
            <person name="Jeffery I.B."/>
            <person name="Cooney J.C."/>
            <person name="Kagawa T.F."/>
            <person name="Liu W."/>
            <person name="Song Y."/>
            <person name="Salvetti E."/>
            <person name="Wrobel A."/>
            <person name="Rasinkangas P."/>
            <person name="Parkhill J."/>
            <person name="Rea M.C."/>
            <person name="O'Sullivan O."/>
            <person name="Ritari J."/>
            <person name="Douillard F.P."/>
            <person name="Paul Ross R."/>
            <person name="Yang R."/>
            <person name="Briner A.E."/>
            <person name="Felis G.E."/>
            <person name="de Vos W.M."/>
            <person name="Barrangou R."/>
            <person name="Klaenhammer T.R."/>
            <person name="Caufield P.W."/>
            <person name="Cui Y."/>
            <person name="Zhang H."/>
            <person name="O'Toole P.W."/>
        </authorList>
    </citation>
    <scope>NUCLEOTIDE SEQUENCE [LARGE SCALE GENOMIC DNA]</scope>
    <source>
        <strain evidence="12 13">DSM 20509</strain>
    </source>
</reference>
<comment type="caution">
    <text evidence="12">The sequence shown here is derived from an EMBL/GenBank/DDBJ whole genome shotgun (WGS) entry which is preliminary data.</text>
</comment>
<organism evidence="12 13">
    <name type="scientific">Ligilactobacillus agilis DSM 20509</name>
    <dbReference type="NCBI Taxonomy" id="1423718"/>
    <lineage>
        <taxon>Bacteria</taxon>
        <taxon>Bacillati</taxon>
        <taxon>Bacillota</taxon>
        <taxon>Bacilli</taxon>
        <taxon>Lactobacillales</taxon>
        <taxon>Lactobacillaceae</taxon>
        <taxon>Ligilactobacillus</taxon>
    </lineage>
</organism>
<evidence type="ECO:0000313" key="12">
    <source>
        <dbReference type="EMBL" id="KRM63660.1"/>
    </source>
</evidence>
<keyword evidence="13" id="KW-1185">Reference proteome</keyword>
<dbReference type="PRINTS" id="PR01069">
    <property type="entry name" value="ACCCTRFRASEA"/>
</dbReference>
<evidence type="ECO:0000256" key="7">
    <source>
        <dbReference type="ARBA" id="ARBA00022840"/>
    </source>
</evidence>
<feature type="domain" description="CoA carboxyltransferase C-terminal" evidence="11">
    <location>
        <begin position="4"/>
        <end position="246"/>
    </location>
</feature>
<evidence type="ECO:0000256" key="4">
    <source>
        <dbReference type="ARBA" id="ARBA00022679"/>
    </source>
</evidence>
<evidence type="ECO:0000256" key="8">
    <source>
        <dbReference type="ARBA" id="ARBA00023098"/>
    </source>
</evidence>
<dbReference type="GO" id="GO:0016743">
    <property type="term" value="F:carboxyl- or carbamoyltransferase activity"/>
    <property type="evidence" value="ECO:0007669"/>
    <property type="project" value="InterPro"/>
</dbReference>
<evidence type="ECO:0000256" key="5">
    <source>
        <dbReference type="ARBA" id="ARBA00022741"/>
    </source>
</evidence>
<evidence type="ECO:0000256" key="10">
    <source>
        <dbReference type="ARBA" id="ARBA00049152"/>
    </source>
</evidence>
<dbReference type="PATRIC" id="fig|1423718.3.peg.465"/>
<dbReference type="PANTHER" id="PTHR42853:SF3">
    <property type="entry name" value="ACETYL-COENZYME A CARBOXYLASE CARBOXYL TRANSFERASE SUBUNIT ALPHA, CHLOROPLASTIC"/>
    <property type="match status" value="1"/>
</dbReference>
<dbReference type="InterPro" id="IPR029045">
    <property type="entry name" value="ClpP/crotonase-like_dom_sf"/>
</dbReference>
<comment type="catalytic activity">
    <reaction evidence="10">
        <text>N(6)-carboxybiotinyl-L-lysyl-[protein] + acetyl-CoA = N(6)-biotinyl-L-lysyl-[protein] + malonyl-CoA</text>
        <dbReference type="Rhea" id="RHEA:54728"/>
        <dbReference type="Rhea" id="RHEA-COMP:10505"/>
        <dbReference type="Rhea" id="RHEA-COMP:10506"/>
        <dbReference type="ChEBI" id="CHEBI:57288"/>
        <dbReference type="ChEBI" id="CHEBI:57384"/>
        <dbReference type="ChEBI" id="CHEBI:83144"/>
        <dbReference type="ChEBI" id="CHEBI:83145"/>
        <dbReference type="EC" id="2.1.3.15"/>
    </reaction>
</comment>
<gene>
    <name evidence="12" type="ORF">FC14_GL000446</name>
</gene>
<sequence length="266" mass="28817">MVSLFERKQKVAKSAAEVVKAARSEDKITAPELIKGIFDDFFELHGDRTGADDPAIIGGIGYLGGQAVTVIAIDKGKTPEERIAKHFGGPTPNGYRKALRLMKQAEKFKRPVITLINTAGAYPGRTAEEGGQGQAISQNLLAMSDLKVPIIAVIFGEGGSGGALALALADKVYMLENSMYTVLSPEGFASILWKDSRRADEAAEVMQVTPKSLLKQGVIEGIIEEPSSHKKVIKNVARVLTTQLEPLLALSCRELIARRQARFRKF</sequence>
<keyword evidence="4 12" id="KW-0808">Transferase</keyword>
<dbReference type="EMBL" id="AYYP01000060">
    <property type="protein sequence ID" value="KRM63660.1"/>
    <property type="molecule type" value="Genomic_DNA"/>
</dbReference>
<dbReference type="GO" id="GO:0006633">
    <property type="term" value="P:fatty acid biosynthetic process"/>
    <property type="evidence" value="ECO:0007669"/>
    <property type="project" value="UniProtKB-KW"/>
</dbReference>
<dbReference type="SUPFAM" id="SSF52096">
    <property type="entry name" value="ClpP/crotonase"/>
    <property type="match status" value="1"/>
</dbReference>
<evidence type="ECO:0000256" key="2">
    <source>
        <dbReference type="ARBA" id="ARBA00011883"/>
    </source>
</evidence>
<dbReference type="Pfam" id="PF03255">
    <property type="entry name" value="ACCA"/>
    <property type="match status" value="1"/>
</dbReference>
<dbReference type="EC" id="2.1.3.15" evidence="2"/>
<protein>
    <recommendedName>
        <fullName evidence="2">acetyl-CoA carboxytransferase</fullName>
        <ecNumber evidence="2">2.1.3.15</ecNumber>
    </recommendedName>
</protein>
<dbReference type="UniPathway" id="UPA00655">
    <property type="reaction ID" value="UER00711"/>
</dbReference>
<dbReference type="GO" id="GO:0005524">
    <property type="term" value="F:ATP binding"/>
    <property type="evidence" value="ECO:0007669"/>
    <property type="project" value="UniProtKB-KW"/>
</dbReference>
<keyword evidence="6" id="KW-0276">Fatty acid metabolism</keyword>
<dbReference type="RefSeq" id="WP_056977074.1">
    <property type="nucleotide sequence ID" value="NZ_AYYP01000060.1"/>
</dbReference>
<dbReference type="AlphaFoldDB" id="A0A0R2AKU3"/>
<keyword evidence="5" id="KW-0547">Nucleotide-binding</keyword>
<accession>A0A0R2AKU3</accession>
<comment type="pathway">
    <text evidence="1">Lipid metabolism; malonyl-CoA biosynthesis; malonyl-CoA from acetyl-CoA: step 1/1.</text>
</comment>
<keyword evidence="8" id="KW-0443">Lipid metabolism</keyword>